<dbReference type="Proteomes" id="UP000032749">
    <property type="component" value="Chromosome"/>
</dbReference>
<dbReference type="STRING" id="698738.OLEAN_C38310"/>
<organism evidence="1 2">
    <name type="scientific">Oleispira antarctica RB-8</name>
    <dbReference type="NCBI Taxonomy" id="698738"/>
    <lineage>
        <taxon>Bacteria</taxon>
        <taxon>Pseudomonadati</taxon>
        <taxon>Pseudomonadota</taxon>
        <taxon>Gammaproteobacteria</taxon>
        <taxon>Oceanospirillales</taxon>
        <taxon>Oceanospirillaceae</taxon>
        <taxon>Oleispira</taxon>
    </lineage>
</organism>
<sequence>MMQSLGRQYVRYFNAVHQRTGALWEAKLITPHNEYLKLDKNSEKRQQVYRILFQGLMPELDLNEIRYALQKEWVLGDDRLKRRIEEKIGICRDKHGGDRKSLVF</sequence>
<protein>
    <recommendedName>
        <fullName evidence="3">Transposase</fullName>
    </recommendedName>
</protein>
<dbReference type="EMBL" id="FO203512">
    <property type="protein sequence ID" value="CCK78007.1"/>
    <property type="molecule type" value="Genomic_DNA"/>
</dbReference>
<name>R4YSE8_OLEAN</name>
<keyword evidence="2" id="KW-1185">Reference proteome</keyword>
<dbReference type="HOGENOM" id="CLU_2247274_0_0_6"/>
<evidence type="ECO:0008006" key="3">
    <source>
        <dbReference type="Google" id="ProtNLM"/>
    </source>
</evidence>
<proteinExistence type="predicted"/>
<dbReference type="KEGG" id="oai:OLEAN_C38310"/>
<gene>
    <name evidence="1" type="ORF">OLEAN_C38310</name>
</gene>
<dbReference type="OrthoDB" id="9814067at2"/>
<evidence type="ECO:0000313" key="1">
    <source>
        <dbReference type="EMBL" id="CCK78007.1"/>
    </source>
</evidence>
<accession>R4YSE8</accession>
<dbReference type="AlphaFoldDB" id="R4YSE8"/>
<reference evidence="1 2" key="1">
    <citation type="journal article" date="2013" name="Nat. Commun.">
        <title>Genome sequence and functional genomic analysis of the oil-degrading bacterium Oleispira antarctica.</title>
        <authorList>
            <person name="Kube M."/>
            <person name="Chernikova T.N."/>
            <person name="Al-Ramahi Y."/>
            <person name="Beloqui A."/>
            <person name="Lopez-Cortez N."/>
            <person name="Guazzaroni M.E."/>
            <person name="Heipieper H.J."/>
            <person name="Klages S."/>
            <person name="Kotsyurbenko O.R."/>
            <person name="Langer I."/>
            <person name="Nechitaylo T.Y."/>
            <person name="Lunsdorf H."/>
            <person name="Fernandez M."/>
            <person name="Juarez S."/>
            <person name="Ciordia S."/>
            <person name="Singer A."/>
            <person name="Kagan O."/>
            <person name="Egorova O."/>
            <person name="Petit P.A."/>
            <person name="Stogios P."/>
            <person name="Kim Y."/>
            <person name="Tchigvintsev A."/>
            <person name="Flick R."/>
            <person name="Denaro R."/>
            <person name="Genovese M."/>
            <person name="Albar J.P."/>
            <person name="Reva O.N."/>
            <person name="Martinez-Gomariz M."/>
            <person name="Tran H."/>
            <person name="Ferrer M."/>
            <person name="Savchenko A."/>
            <person name="Yakunin A.F."/>
            <person name="Yakimov M.M."/>
            <person name="Golyshina O.V."/>
            <person name="Reinhardt R."/>
            <person name="Golyshin P.N."/>
        </authorList>
    </citation>
    <scope>NUCLEOTIDE SEQUENCE [LARGE SCALE GENOMIC DNA]</scope>
</reference>
<evidence type="ECO:0000313" key="2">
    <source>
        <dbReference type="Proteomes" id="UP000032749"/>
    </source>
</evidence>